<dbReference type="HOGENOM" id="CLU_1509302_0_0_10"/>
<evidence type="ECO:0000313" key="2">
    <source>
        <dbReference type="Proteomes" id="UP000016023"/>
    </source>
</evidence>
<reference evidence="1 2" key="1">
    <citation type="submission" date="2011-12" db="EMBL/GenBank/DDBJ databases">
        <title>The Genome Sequence of Prevotella micans F0438.</title>
        <authorList>
            <consortium name="The Broad Institute Genome Sequencing Platform"/>
            <person name="Earl A."/>
            <person name="Ward D."/>
            <person name="Feldgarden M."/>
            <person name="Gevers D."/>
            <person name="Izard J."/>
            <person name="Baranova O.V."/>
            <person name="Blanton J.M."/>
            <person name="Wade W.G."/>
            <person name="Dewhirst F.E."/>
            <person name="Young S.K."/>
            <person name="Zeng Q."/>
            <person name="Gargeya S."/>
            <person name="Fitzgerald M."/>
            <person name="Haas B."/>
            <person name="Abouelleil A."/>
            <person name="Alvarado L."/>
            <person name="Arachchi H.M."/>
            <person name="Berlin A."/>
            <person name="Chapman S.B."/>
            <person name="Gearin G."/>
            <person name="Goldberg J."/>
            <person name="Griggs A."/>
            <person name="Gujja S."/>
            <person name="Hansen M."/>
            <person name="Heiman D."/>
            <person name="Howarth C."/>
            <person name="Larimer J."/>
            <person name="Lui A."/>
            <person name="MacDonald P.J.P."/>
            <person name="McCowen C."/>
            <person name="Montmayeur A."/>
            <person name="Murphy C."/>
            <person name="Neiman D."/>
            <person name="Pearson M."/>
            <person name="Priest M."/>
            <person name="Roberts A."/>
            <person name="Saif S."/>
            <person name="Shea T."/>
            <person name="Sisk P."/>
            <person name="Stolte C."/>
            <person name="Sykes S."/>
            <person name="Wortman J."/>
            <person name="Nusbaum C."/>
            <person name="Birren B."/>
        </authorList>
    </citation>
    <scope>NUCLEOTIDE SEQUENCE [LARGE SCALE GENOMIC DNA]</scope>
    <source>
        <strain evidence="1 2">F0438</strain>
    </source>
</reference>
<evidence type="ECO:0000313" key="1">
    <source>
        <dbReference type="EMBL" id="EHO66136.1"/>
    </source>
</evidence>
<dbReference type="AlphaFoldDB" id="H1Q4X5"/>
<name>H1Q4X5_9BACT</name>
<dbReference type="Proteomes" id="UP000016023">
    <property type="component" value="Unassembled WGS sequence"/>
</dbReference>
<accession>H1Q4X5</accession>
<proteinExistence type="predicted"/>
<organism evidence="1 2">
    <name type="scientific">Prevotella micans F0438</name>
    <dbReference type="NCBI Taxonomy" id="883158"/>
    <lineage>
        <taxon>Bacteria</taxon>
        <taxon>Pseudomonadati</taxon>
        <taxon>Bacteroidota</taxon>
        <taxon>Bacteroidia</taxon>
        <taxon>Bacteroidales</taxon>
        <taxon>Prevotellaceae</taxon>
        <taxon>Prevotella</taxon>
    </lineage>
</organism>
<dbReference type="EMBL" id="AGWK01000056">
    <property type="protein sequence ID" value="EHO66136.1"/>
    <property type="molecule type" value="Genomic_DNA"/>
</dbReference>
<keyword evidence="2" id="KW-1185">Reference proteome</keyword>
<gene>
    <name evidence="1" type="ORF">HMPREF9140_01963</name>
</gene>
<sequence>MANTIGHGEIYSVEMANTVGHAGIYSVEMTNTIGHAGIYSVGTTNTVGHAGIYSVETTNTVGHAEIYGVGKGIIDVGMVLHINKTDITVVTTVLHVVKRFFIVVAPYPMPTRAFRPYVGTDPVSVRINANSVYRPHDIFIPTCRIGRTDTGSVPTFGPFWPELAFINVCIYQSWTEDF</sequence>
<comment type="caution">
    <text evidence="1">The sequence shown here is derived from an EMBL/GenBank/DDBJ whole genome shotgun (WGS) entry which is preliminary data.</text>
</comment>
<protein>
    <submittedName>
        <fullName evidence="1">Uncharacterized protein</fullName>
    </submittedName>
</protein>